<sequence length="738" mass="79230">MSRSQSFPFPQLKQLPSDDLNTEELEDPRVPPASQVRASWIDLIFQEQGRRLICWLPVGFALGAVLFFSLRVELCAAWGAMVAASGVVLLWAGWYRGWCRLVGFGLLVLGLGFALAALETRRQPLMPVLPTRATILTGRVLAIENLPPRQDDDEPARRLTLADVTFDTALDAGMRPLKRFLHVRLKAGDPLSPLPGSYVSVRALLKPPAPPALPGGRDMQRESWFSGNAGNGYALGYVTLEADAAHTPFLEQLREAVARRIERVLPGQTGAIAATLLAGEGSGINRQTREAFSASGLAHLLAVAGLHLGLMMAAVIVSVRAILVLSEKAALYWPCREISALAGLVAGGGYVLLTGAHLPSVRAFGMACIVTLALLTGRRTLSMRALSMVALLLLVVSPSSVGDVSFQMSFAAVMGLIAGYEVLREPLIRLRGEGGWQRATCSHLVALALTSLLAGLATLPVSMAHFGAFQPWFVLANLIAVPLAAIWIMPAGLISILLMPFHAEAFPLRIMGKGVQIVQILADKVAAFPMAHHDVPSMPGWGLLAFMLGLAILCLWVGRGRLAGLPLIALAVVSIWFQSRPVLLLSPDAGLIAVVDRGVLKMGPHSSLENIVLDDWQKDLALPVEALPPACNAGLCRVRVQGHTFLLRPHDPSDGENLPTLEDCKDIELFVSASPARGGCPGVPTLDRFSAWRDGAWAVYLSRGKISLVSDRSWRGSRTWVPAIGSHGMPNLPLARSE</sequence>
<name>A0A511B1X8_9PROT</name>
<gene>
    <name evidence="9" type="ORF">GWA01_15720</name>
</gene>
<feature type="transmembrane region" description="Helical" evidence="6">
    <location>
        <begin position="335"/>
        <end position="353"/>
    </location>
</feature>
<protein>
    <recommendedName>
        <fullName evidence="11">Competence protein ComEC</fullName>
    </recommendedName>
</protein>
<evidence type="ECO:0008006" key="11">
    <source>
        <dbReference type="Google" id="ProtNLM"/>
    </source>
</evidence>
<keyword evidence="4 6" id="KW-1133">Transmembrane helix</keyword>
<feature type="transmembrane region" description="Helical" evidence="6">
    <location>
        <begin position="52"/>
        <end position="70"/>
    </location>
</feature>
<evidence type="ECO:0000256" key="1">
    <source>
        <dbReference type="ARBA" id="ARBA00004651"/>
    </source>
</evidence>
<evidence type="ECO:0000259" key="8">
    <source>
        <dbReference type="Pfam" id="PF13567"/>
    </source>
</evidence>
<dbReference type="Proteomes" id="UP000321230">
    <property type="component" value="Unassembled WGS sequence"/>
</dbReference>
<feature type="transmembrane region" description="Helical" evidence="6">
    <location>
        <begin position="538"/>
        <end position="557"/>
    </location>
</feature>
<feature type="domain" description="ComEC/Rec2-related protein" evidence="7">
    <location>
        <begin position="276"/>
        <end position="558"/>
    </location>
</feature>
<keyword evidence="2" id="KW-1003">Cell membrane</keyword>
<dbReference type="InterPro" id="IPR025405">
    <property type="entry name" value="DUF4131"/>
</dbReference>
<feature type="transmembrane region" description="Helical" evidence="6">
    <location>
        <begin position="383"/>
        <end position="400"/>
    </location>
</feature>
<evidence type="ECO:0000256" key="2">
    <source>
        <dbReference type="ARBA" id="ARBA00022475"/>
    </source>
</evidence>
<feature type="transmembrane region" description="Helical" evidence="6">
    <location>
        <begin position="101"/>
        <end position="118"/>
    </location>
</feature>
<evidence type="ECO:0000256" key="5">
    <source>
        <dbReference type="ARBA" id="ARBA00023136"/>
    </source>
</evidence>
<comment type="subcellular location">
    <subcellularLocation>
        <location evidence="1">Cell membrane</location>
        <topology evidence="1">Multi-pass membrane protein</topology>
    </subcellularLocation>
</comment>
<feature type="transmembrane region" description="Helical" evidence="6">
    <location>
        <begin position="444"/>
        <end position="466"/>
    </location>
</feature>
<comment type="caution">
    <text evidence="9">The sequence shown here is derived from an EMBL/GenBank/DDBJ whole genome shotgun (WGS) entry which is preliminary data.</text>
</comment>
<reference evidence="9 10" key="1">
    <citation type="submission" date="2019-07" db="EMBL/GenBank/DDBJ databases">
        <title>Whole genome shotgun sequence of Gluconobacter wancherniae NBRC 103581.</title>
        <authorList>
            <person name="Hosoyama A."/>
            <person name="Uohara A."/>
            <person name="Ohji S."/>
            <person name="Ichikawa N."/>
        </authorList>
    </citation>
    <scope>NUCLEOTIDE SEQUENCE [LARGE SCALE GENOMIC DNA]</scope>
    <source>
        <strain evidence="9 10">NBRC 103581</strain>
    </source>
</reference>
<evidence type="ECO:0000256" key="3">
    <source>
        <dbReference type="ARBA" id="ARBA00022692"/>
    </source>
</evidence>
<dbReference type="InterPro" id="IPR004477">
    <property type="entry name" value="ComEC_N"/>
</dbReference>
<feature type="transmembrane region" description="Helical" evidence="6">
    <location>
        <begin position="76"/>
        <end position="94"/>
    </location>
</feature>
<feature type="transmembrane region" description="Helical" evidence="6">
    <location>
        <begin position="472"/>
        <end position="498"/>
    </location>
</feature>
<dbReference type="NCBIfam" id="TIGR00360">
    <property type="entry name" value="ComEC_N-term"/>
    <property type="match status" value="1"/>
</dbReference>
<dbReference type="RefSeq" id="WP_306416069.1">
    <property type="nucleotide sequence ID" value="NZ_BARC01000003.1"/>
</dbReference>
<evidence type="ECO:0000259" key="7">
    <source>
        <dbReference type="Pfam" id="PF03772"/>
    </source>
</evidence>
<evidence type="ECO:0000256" key="6">
    <source>
        <dbReference type="SAM" id="Phobius"/>
    </source>
</evidence>
<evidence type="ECO:0000256" key="4">
    <source>
        <dbReference type="ARBA" id="ARBA00022989"/>
    </source>
</evidence>
<keyword evidence="5 6" id="KW-0472">Membrane</keyword>
<keyword evidence="10" id="KW-1185">Reference proteome</keyword>
<feature type="transmembrane region" description="Helical" evidence="6">
    <location>
        <begin position="562"/>
        <end position="579"/>
    </location>
</feature>
<dbReference type="GO" id="GO:0005886">
    <property type="term" value="C:plasma membrane"/>
    <property type="evidence" value="ECO:0007669"/>
    <property type="project" value="UniProtKB-SubCell"/>
</dbReference>
<dbReference type="Pfam" id="PF03772">
    <property type="entry name" value="Competence"/>
    <property type="match status" value="1"/>
</dbReference>
<dbReference type="AlphaFoldDB" id="A0A511B1X8"/>
<dbReference type="Pfam" id="PF13567">
    <property type="entry name" value="DUF4131"/>
    <property type="match status" value="1"/>
</dbReference>
<proteinExistence type="predicted"/>
<dbReference type="PANTHER" id="PTHR30619">
    <property type="entry name" value="DNA INTERNALIZATION/COMPETENCE PROTEIN COMEC/REC2"/>
    <property type="match status" value="1"/>
</dbReference>
<evidence type="ECO:0000313" key="10">
    <source>
        <dbReference type="Proteomes" id="UP000321230"/>
    </source>
</evidence>
<dbReference type="InterPro" id="IPR052159">
    <property type="entry name" value="Competence_DNA_uptake"/>
</dbReference>
<dbReference type="EMBL" id="BJUZ01000002">
    <property type="protein sequence ID" value="GEK93802.1"/>
    <property type="molecule type" value="Genomic_DNA"/>
</dbReference>
<organism evidence="9 10">
    <name type="scientific">Gluconobacter wancherniae NBRC 103581</name>
    <dbReference type="NCBI Taxonomy" id="656744"/>
    <lineage>
        <taxon>Bacteria</taxon>
        <taxon>Pseudomonadati</taxon>
        <taxon>Pseudomonadota</taxon>
        <taxon>Alphaproteobacteria</taxon>
        <taxon>Acetobacterales</taxon>
        <taxon>Acetobacteraceae</taxon>
        <taxon>Gluconobacter</taxon>
    </lineage>
</organism>
<keyword evidence="3 6" id="KW-0812">Transmembrane</keyword>
<accession>A0A511B1X8</accession>
<feature type="transmembrane region" description="Helical" evidence="6">
    <location>
        <begin position="359"/>
        <end position="376"/>
    </location>
</feature>
<feature type="domain" description="DUF4131" evidence="8">
    <location>
        <begin position="78"/>
        <end position="220"/>
    </location>
</feature>
<dbReference type="PANTHER" id="PTHR30619:SF1">
    <property type="entry name" value="RECOMBINATION PROTEIN 2"/>
    <property type="match status" value="1"/>
</dbReference>
<evidence type="ECO:0000313" key="9">
    <source>
        <dbReference type="EMBL" id="GEK93802.1"/>
    </source>
</evidence>
<feature type="transmembrane region" description="Helical" evidence="6">
    <location>
        <begin position="297"/>
        <end position="323"/>
    </location>
</feature>